<reference evidence="3" key="1">
    <citation type="submission" date="2023-07" db="EMBL/GenBank/DDBJ databases">
        <title>Sequencing the genomes of 1000 actinobacteria strains.</title>
        <authorList>
            <person name="Klenk H.-P."/>
        </authorList>
    </citation>
    <scope>NUCLEOTIDE SEQUENCE</scope>
    <source>
        <strain evidence="3">DSM 45977</strain>
    </source>
</reference>
<dbReference type="RefSeq" id="WP_374727329.1">
    <property type="nucleotide sequence ID" value="NZ_JAVDXW010000001.1"/>
</dbReference>
<protein>
    <submittedName>
        <fullName evidence="3">Nucleotide-binding universal stress UspA family protein</fullName>
    </submittedName>
</protein>
<dbReference type="SUPFAM" id="SSF52402">
    <property type="entry name" value="Adenine nucleotide alpha hydrolases-like"/>
    <property type="match status" value="1"/>
</dbReference>
<dbReference type="CDD" id="cd00293">
    <property type="entry name" value="USP-like"/>
    <property type="match status" value="1"/>
</dbReference>
<evidence type="ECO:0000259" key="2">
    <source>
        <dbReference type="Pfam" id="PF00582"/>
    </source>
</evidence>
<evidence type="ECO:0000313" key="4">
    <source>
        <dbReference type="Proteomes" id="UP001180845"/>
    </source>
</evidence>
<dbReference type="AlphaFoldDB" id="A0AAE3ZJM4"/>
<accession>A0AAE3ZJM4</accession>
<dbReference type="InterPro" id="IPR006015">
    <property type="entry name" value="Universal_stress_UspA"/>
</dbReference>
<comment type="similarity">
    <text evidence="1">Belongs to the universal stress protein A family.</text>
</comment>
<proteinExistence type="inferred from homology"/>
<dbReference type="Gene3D" id="3.40.50.620">
    <property type="entry name" value="HUPs"/>
    <property type="match status" value="1"/>
</dbReference>
<organism evidence="3 4">
    <name type="scientific">Haloactinomyces albus</name>
    <dbReference type="NCBI Taxonomy" id="1352928"/>
    <lineage>
        <taxon>Bacteria</taxon>
        <taxon>Bacillati</taxon>
        <taxon>Actinomycetota</taxon>
        <taxon>Actinomycetes</taxon>
        <taxon>Actinopolysporales</taxon>
        <taxon>Actinopolysporaceae</taxon>
        <taxon>Haloactinomyces</taxon>
    </lineage>
</organism>
<dbReference type="PRINTS" id="PR01438">
    <property type="entry name" value="UNVRSLSTRESS"/>
</dbReference>
<evidence type="ECO:0000313" key="3">
    <source>
        <dbReference type="EMBL" id="MDR7304372.1"/>
    </source>
</evidence>
<sequence length="144" mass="15904">MDSGSEYTIVVGVDGSPSSKAAFHWAVQHAKLTDGVVRAVIAWQYPAFARWEGGILIPEDFELPARQILADTIETTVDRFDRRLVVRQDVVHDHSVTALLDAARNADLLVLGSHRGRGLLRIRCGSVSRRCARRSQCSVVLIRG</sequence>
<dbReference type="EMBL" id="JAVDXW010000001">
    <property type="protein sequence ID" value="MDR7304372.1"/>
    <property type="molecule type" value="Genomic_DNA"/>
</dbReference>
<gene>
    <name evidence="3" type="ORF">JOF55_004553</name>
</gene>
<dbReference type="InterPro" id="IPR006016">
    <property type="entry name" value="UspA"/>
</dbReference>
<dbReference type="PANTHER" id="PTHR46553">
    <property type="entry name" value="ADENINE NUCLEOTIDE ALPHA HYDROLASES-LIKE SUPERFAMILY PROTEIN"/>
    <property type="match status" value="1"/>
</dbReference>
<name>A0AAE3ZJM4_9ACTN</name>
<keyword evidence="4" id="KW-1185">Reference proteome</keyword>
<dbReference type="Pfam" id="PF00582">
    <property type="entry name" value="Usp"/>
    <property type="match status" value="1"/>
</dbReference>
<dbReference type="InterPro" id="IPR014729">
    <property type="entry name" value="Rossmann-like_a/b/a_fold"/>
</dbReference>
<dbReference type="PANTHER" id="PTHR46553:SF3">
    <property type="entry name" value="ADENINE NUCLEOTIDE ALPHA HYDROLASES-LIKE SUPERFAMILY PROTEIN"/>
    <property type="match status" value="1"/>
</dbReference>
<dbReference type="Proteomes" id="UP001180845">
    <property type="component" value="Unassembled WGS sequence"/>
</dbReference>
<evidence type="ECO:0000256" key="1">
    <source>
        <dbReference type="ARBA" id="ARBA00008791"/>
    </source>
</evidence>
<feature type="domain" description="UspA" evidence="2">
    <location>
        <begin position="8"/>
        <end position="143"/>
    </location>
</feature>
<comment type="caution">
    <text evidence="3">The sequence shown here is derived from an EMBL/GenBank/DDBJ whole genome shotgun (WGS) entry which is preliminary data.</text>
</comment>